<evidence type="ECO:0000313" key="8">
    <source>
        <dbReference type="EMBL" id="CUH51130.1"/>
    </source>
</evidence>
<keyword evidence="5 8" id="KW-0560">Oxidoreductase</keyword>
<feature type="domain" description="Glucose-methanol-choline oxidoreductase C-terminal" evidence="7">
    <location>
        <begin position="461"/>
        <end position="516"/>
    </location>
</feature>
<evidence type="ECO:0000256" key="3">
    <source>
        <dbReference type="ARBA" id="ARBA00022630"/>
    </source>
</evidence>
<name>A0A0P1FAX5_9RHOB</name>
<evidence type="ECO:0000256" key="1">
    <source>
        <dbReference type="ARBA" id="ARBA00001974"/>
    </source>
</evidence>
<reference evidence="8 9" key="1">
    <citation type="submission" date="2015-09" db="EMBL/GenBank/DDBJ databases">
        <authorList>
            <consortium name="Swine Surveillance"/>
        </authorList>
    </citation>
    <scope>NUCLEOTIDE SEQUENCE [LARGE SCALE GENOMIC DNA]</scope>
    <source>
        <strain evidence="8 9">CECT 7688</strain>
    </source>
</reference>
<comment type="similarity">
    <text evidence="2">Belongs to the GMC oxidoreductase family.</text>
</comment>
<evidence type="ECO:0000313" key="9">
    <source>
        <dbReference type="Proteomes" id="UP000054823"/>
    </source>
</evidence>
<keyword evidence="4" id="KW-0274">FAD</keyword>
<evidence type="ECO:0000256" key="4">
    <source>
        <dbReference type="ARBA" id="ARBA00022827"/>
    </source>
</evidence>
<dbReference type="AlphaFoldDB" id="A0A0P1FAX5"/>
<dbReference type="EMBL" id="CYPW01000006">
    <property type="protein sequence ID" value="CUH51130.1"/>
    <property type="molecule type" value="Genomic_DNA"/>
</dbReference>
<comment type="cofactor">
    <cofactor evidence="1">
        <name>FAD</name>
        <dbReference type="ChEBI" id="CHEBI:57692"/>
    </cofactor>
</comment>
<dbReference type="Gene3D" id="3.50.50.60">
    <property type="entry name" value="FAD/NAD(P)-binding domain"/>
    <property type="match status" value="2"/>
</dbReference>
<dbReference type="Pfam" id="PF05199">
    <property type="entry name" value="GMC_oxred_C"/>
    <property type="match status" value="1"/>
</dbReference>
<evidence type="ECO:0000259" key="6">
    <source>
        <dbReference type="Pfam" id="PF00732"/>
    </source>
</evidence>
<dbReference type="Proteomes" id="UP000054823">
    <property type="component" value="Unassembled WGS sequence"/>
</dbReference>
<evidence type="ECO:0000259" key="7">
    <source>
        <dbReference type="Pfam" id="PF05199"/>
    </source>
</evidence>
<dbReference type="OrthoDB" id="9798604at2"/>
<dbReference type="InterPro" id="IPR007867">
    <property type="entry name" value="GMC_OxRtase_C"/>
</dbReference>
<dbReference type="GO" id="GO:0016614">
    <property type="term" value="F:oxidoreductase activity, acting on CH-OH group of donors"/>
    <property type="evidence" value="ECO:0007669"/>
    <property type="project" value="InterPro"/>
</dbReference>
<accession>A0A0P1FAX5</accession>
<keyword evidence="9" id="KW-1185">Reference proteome</keyword>
<dbReference type="InterPro" id="IPR051473">
    <property type="entry name" value="P2Ox-like"/>
</dbReference>
<gene>
    <name evidence="8" type="primary">livQ_1</name>
    <name evidence="8" type="ORF">SHM7688_00563</name>
</gene>
<dbReference type="InterPro" id="IPR000172">
    <property type="entry name" value="GMC_OxRdtase_N"/>
</dbReference>
<keyword evidence="3" id="KW-0285">Flavoprotein</keyword>
<dbReference type="PANTHER" id="PTHR42784:SF1">
    <property type="entry name" value="PYRANOSE 2-OXIDASE"/>
    <property type="match status" value="1"/>
</dbReference>
<feature type="domain" description="Glucose-methanol-choline oxidoreductase N-terminal" evidence="6">
    <location>
        <begin position="86"/>
        <end position="305"/>
    </location>
</feature>
<dbReference type="GO" id="GO:0050660">
    <property type="term" value="F:flavin adenine dinucleotide binding"/>
    <property type="evidence" value="ECO:0007669"/>
    <property type="project" value="InterPro"/>
</dbReference>
<dbReference type="STRING" id="321267.SHM7688_00563"/>
<dbReference type="Pfam" id="PF00732">
    <property type="entry name" value="GMC_oxred_N"/>
    <property type="match status" value="1"/>
</dbReference>
<proteinExistence type="inferred from homology"/>
<sequence length="532" mass="57164">MTAQVLTLTQAQTQSQAGGWDVIVVGTGMGGGTIGRRLAEQGHSVLFVERGGAGQRAEEHGLNPHIWDEEARLVRGYWPKPMQATVNGTTTLFHAPLGAGVGGSSVFYAAALERPAPHDLDDSPDIPHPTGGWPVSYAEMAPYFAEAEALYHVCGGADPLAAETAALPDGPEMSEADVALAAKMQAAGLHPYQGHLGLRRFEGSDGYLGRKCPNDAKLDGRSAGVEPALATGRATLLLRAPVTEIRHDQGRVSGVKIWTGGEEAILQAKTYVLAAGALHTPRLLLASGGVGNGSGMVGRNLMFHLNEMFALWPPRQTPTAPSGGVSRALAFRDLYHSGADRFGMVQAMGIEARYGEIVHYLNMAFDRSLLRHLPWLRAFTRLPALVAVKLLGSAKIFVGILEDLPYAQNRVIFDPDNPDHLAIQYEMAPELLARRRAFRRALKTRLRGLRKMFVSTGPELNFGHPCGTVRFGLDPATSVLNRDCRLHEADNLYVVDAGFMPTSMGVNPSLTIAANALRVGDVVSKALRKGEL</sequence>
<dbReference type="PANTHER" id="PTHR42784">
    <property type="entry name" value="PYRANOSE 2-OXIDASE"/>
    <property type="match status" value="1"/>
</dbReference>
<dbReference type="SUPFAM" id="SSF51905">
    <property type="entry name" value="FAD/NAD(P)-binding domain"/>
    <property type="match status" value="1"/>
</dbReference>
<evidence type="ECO:0000256" key="2">
    <source>
        <dbReference type="ARBA" id="ARBA00010790"/>
    </source>
</evidence>
<dbReference type="EC" id="1.1.3.-" evidence="8"/>
<dbReference type="RefSeq" id="WP_058238484.1">
    <property type="nucleotide sequence ID" value="NZ_CYPW01000006.1"/>
</dbReference>
<evidence type="ECO:0000256" key="5">
    <source>
        <dbReference type="ARBA" id="ARBA00023002"/>
    </source>
</evidence>
<organism evidence="8 9">
    <name type="scientific">Shimia marina</name>
    <dbReference type="NCBI Taxonomy" id="321267"/>
    <lineage>
        <taxon>Bacteria</taxon>
        <taxon>Pseudomonadati</taxon>
        <taxon>Pseudomonadota</taxon>
        <taxon>Alphaproteobacteria</taxon>
        <taxon>Rhodobacterales</taxon>
        <taxon>Roseobacteraceae</taxon>
    </lineage>
</organism>
<protein>
    <submittedName>
        <fullName evidence="8">6'''-hydroxyparomomycin C oxidase</fullName>
        <ecNumber evidence="8">1.1.3.-</ecNumber>
    </submittedName>
</protein>
<dbReference type="InterPro" id="IPR036188">
    <property type="entry name" value="FAD/NAD-bd_sf"/>
</dbReference>